<dbReference type="InterPro" id="IPR000055">
    <property type="entry name" value="Restrct_endonuc_typeI_TRD"/>
</dbReference>
<reference evidence="6" key="1">
    <citation type="submission" date="2020-06" db="EMBL/GenBank/DDBJ databases">
        <authorList>
            <person name="Dong N."/>
        </authorList>
    </citation>
    <scope>NUCLEOTIDE SEQUENCE</scope>
    <source>
        <strain evidence="6">DF46-2-2</strain>
    </source>
</reference>
<comment type="caution">
    <text evidence="6">The sequence shown here is derived from an EMBL/GenBank/DDBJ whole genome shotgun (WGS) entry which is preliminary data.</text>
</comment>
<dbReference type="Gene3D" id="3.90.220.20">
    <property type="entry name" value="DNA methylase specificity domains"/>
    <property type="match status" value="2"/>
</dbReference>
<dbReference type="PANTHER" id="PTHR43140:SF1">
    <property type="entry name" value="TYPE I RESTRICTION ENZYME ECOKI SPECIFICITY SUBUNIT"/>
    <property type="match status" value="1"/>
</dbReference>
<dbReference type="GO" id="GO:0003677">
    <property type="term" value="F:DNA binding"/>
    <property type="evidence" value="ECO:0007669"/>
    <property type="project" value="UniProtKB-KW"/>
</dbReference>
<dbReference type="InterPro" id="IPR044946">
    <property type="entry name" value="Restrct_endonuc_typeI_TRD_sf"/>
</dbReference>
<keyword evidence="4" id="KW-0175">Coiled coil</keyword>
<evidence type="ECO:0000256" key="1">
    <source>
        <dbReference type="ARBA" id="ARBA00010923"/>
    </source>
</evidence>
<dbReference type="CDD" id="cd17515">
    <property type="entry name" value="RMtype1_S_MjaORF132P_Sau1132ORF3780P-TRD1-CR1_like"/>
    <property type="match status" value="1"/>
</dbReference>
<comment type="similarity">
    <text evidence="1">Belongs to the type-I restriction system S methylase family.</text>
</comment>
<evidence type="ECO:0000256" key="2">
    <source>
        <dbReference type="ARBA" id="ARBA00022747"/>
    </source>
</evidence>
<proteinExistence type="inferred from homology"/>
<dbReference type="CDD" id="cd17278">
    <property type="entry name" value="RMtype1_S_LdeBORF1052P-TRD2-CR2"/>
    <property type="match status" value="1"/>
</dbReference>
<feature type="coiled-coil region" evidence="4">
    <location>
        <begin position="526"/>
        <end position="553"/>
    </location>
</feature>
<dbReference type="AlphaFoldDB" id="A0AAW7DQP8"/>
<dbReference type="SUPFAM" id="SSF116734">
    <property type="entry name" value="DNA methylase specificity domain"/>
    <property type="match status" value="2"/>
</dbReference>
<keyword evidence="2" id="KW-0680">Restriction system</keyword>
<dbReference type="RefSeq" id="WP_286593377.1">
    <property type="nucleotide sequence ID" value="NZ_JACANB010000002.1"/>
</dbReference>
<dbReference type="PANTHER" id="PTHR43140">
    <property type="entry name" value="TYPE-1 RESTRICTION ENZYME ECOKI SPECIFICITY PROTEIN"/>
    <property type="match status" value="1"/>
</dbReference>
<reference evidence="6" key="2">
    <citation type="journal article" date="2022" name="Sci. Total Environ.">
        <title>Prevalence, transmission, and molecular epidemiology of tet(X)-positive bacteria among humans, animals, and environmental niches in China: An epidemiological, and genomic-based study.</title>
        <authorList>
            <person name="Dong N."/>
            <person name="Zeng Y."/>
            <person name="Cai C."/>
            <person name="Sun C."/>
            <person name="Lu J."/>
            <person name="Liu C."/>
            <person name="Zhou H."/>
            <person name="Sun Q."/>
            <person name="Shu L."/>
            <person name="Wang H."/>
            <person name="Wang Y."/>
            <person name="Wang S."/>
            <person name="Wu C."/>
            <person name="Chan E.W."/>
            <person name="Chen G."/>
            <person name="Shen Z."/>
            <person name="Chen S."/>
            <person name="Zhang R."/>
        </authorList>
    </citation>
    <scope>NUCLEOTIDE SEQUENCE</scope>
    <source>
        <strain evidence="6">DF46-2-2</strain>
    </source>
</reference>
<feature type="domain" description="Type I restriction modification DNA specificity" evidence="5">
    <location>
        <begin position="88"/>
        <end position="261"/>
    </location>
</feature>
<keyword evidence="6" id="KW-0378">Hydrolase</keyword>
<evidence type="ECO:0000313" key="6">
    <source>
        <dbReference type="EMBL" id="MDM1695941.1"/>
    </source>
</evidence>
<organism evidence="6 7">
    <name type="scientific">Thiopseudomonas alkaliphila</name>
    <dbReference type="NCBI Taxonomy" id="1697053"/>
    <lineage>
        <taxon>Bacteria</taxon>
        <taxon>Pseudomonadati</taxon>
        <taxon>Pseudomonadota</taxon>
        <taxon>Gammaproteobacteria</taxon>
        <taxon>Pseudomonadales</taxon>
        <taxon>Pseudomonadaceae</taxon>
        <taxon>Thiopseudomonas</taxon>
    </lineage>
</organism>
<dbReference type="EMBL" id="JACANB010000002">
    <property type="protein sequence ID" value="MDM1695941.1"/>
    <property type="molecule type" value="Genomic_DNA"/>
</dbReference>
<dbReference type="InterPro" id="IPR051212">
    <property type="entry name" value="Type-I_RE_S_subunit"/>
</dbReference>
<dbReference type="GO" id="GO:0004519">
    <property type="term" value="F:endonuclease activity"/>
    <property type="evidence" value="ECO:0007669"/>
    <property type="project" value="UniProtKB-KW"/>
</dbReference>
<feature type="domain" description="Type I restriction modification DNA specificity" evidence="5">
    <location>
        <begin position="369"/>
        <end position="540"/>
    </location>
</feature>
<protein>
    <submittedName>
        <fullName evidence="6">Restriction endonuclease subunit S</fullName>
    </submittedName>
</protein>
<dbReference type="GO" id="GO:0009307">
    <property type="term" value="P:DNA restriction-modification system"/>
    <property type="evidence" value="ECO:0007669"/>
    <property type="project" value="UniProtKB-KW"/>
</dbReference>
<keyword evidence="6" id="KW-0255">Endonuclease</keyword>
<evidence type="ECO:0000256" key="4">
    <source>
        <dbReference type="SAM" id="Coils"/>
    </source>
</evidence>
<dbReference type="Proteomes" id="UP001173465">
    <property type="component" value="Unassembled WGS sequence"/>
</dbReference>
<evidence type="ECO:0000313" key="7">
    <source>
        <dbReference type="Proteomes" id="UP001173465"/>
    </source>
</evidence>
<keyword evidence="6" id="KW-0540">Nuclease</keyword>
<evidence type="ECO:0000256" key="3">
    <source>
        <dbReference type="ARBA" id="ARBA00023125"/>
    </source>
</evidence>
<accession>A0AAW7DQP8</accession>
<evidence type="ECO:0000259" key="5">
    <source>
        <dbReference type="Pfam" id="PF01420"/>
    </source>
</evidence>
<gene>
    <name evidence="6" type="ORF">HX099_04575</name>
</gene>
<feature type="coiled-coil region" evidence="4">
    <location>
        <begin position="246"/>
        <end position="281"/>
    </location>
</feature>
<keyword evidence="3" id="KW-0238">DNA-binding</keyword>
<name>A0AAW7DQP8_9GAMM</name>
<sequence length="558" mass="62291">MTQAVNDLLEQHFDAAFAAPDGIAKLRELILTLAMQGKLVEQDPNDSPASELLKEIEKENQRLIAEKKIKKQKPSLPIKPEEVPYELPQGWEWVRLGGVAEINGGYAFKSSQYTDDGVRVIRISDFDERGFKNDKVVRYPFSSELKSFQLEANNILMAMTGGTVGKSLLVKSMSEPMVVNQRVATIKVYSQVLSDYINGLIRTRLIQSAIQSAKNSTNDNISMSDITGFMVPLPPFSEQRRIVARINQLMARCDELEKLRKDREEKRLQVHAAAIKQLLNAPENAGWPFIQQNFGDLYTVKENVAELRKAILQLAVMGRLVPQDPNDPPARELLKEIEAEKQRLIADKKIRNQKPLPPIKPEEIKHELPSGWEWVRLGDIGNWKSGSTPSRSTPSYYGGDIPWVKSGEVKQGRIRGTEETITQVALEKCSLGLNPVGSVLVAMYGANIGEVGILEIEAATNQAVCACQTYAHFDENYLLYLITSMKPYFLSQGAGAAQPNISREKIIATVFPLPPLSEQRRIVARIDQLMALCDKLDSQIDAATNKQDALLNAVMARV</sequence>
<dbReference type="Pfam" id="PF01420">
    <property type="entry name" value="Methylase_S"/>
    <property type="match status" value="2"/>
</dbReference>